<protein>
    <recommendedName>
        <fullName evidence="2">NTP pyrophosphohydrolase MazG putative catalytic core domain-containing protein</fullName>
    </recommendedName>
</protein>
<organism evidence="1">
    <name type="scientific">marine metagenome</name>
    <dbReference type="NCBI Taxonomy" id="408172"/>
    <lineage>
        <taxon>unclassified sequences</taxon>
        <taxon>metagenomes</taxon>
        <taxon>ecological metagenomes</taxon>
    </lineage>
</organism>
<reference evidence="1" key="1">
    <citation type="submission" date="2018-05" db="EMBL/GenBank/DDBJ databases">
        <authorList>
            <person name="Lanie J.A."/>
            <person name="Ng W.-L."/>
            <person name="Kazmierczak K.M."/>
            <person name="Andrzejewski T.M."/>
            <person name="Davidsen T.M."/>
            <person name="Wayne K.J."/>
            <person name="Tettelin H."/>
            <person name="Glass J.I."/>
            <person name="Rusch D."/>
            <person name="Podicherti R."/>
            <person name="Tsui H.-C.T."/>
            <person name="Winkler M.E."/>
        </authorList>
    </citation>
    <scope>NUCLEOTIDE SEQUENCE</scope>
</reference>
<dbReference type="AlphaFoldDB" id="A0A383BK64"/>
<name>A0A383BK64_9ZZZZ</name>
<feature type="non-terminal residue" evidence="1">
    <location>
        <position position="25"/>
    </location>
</feature>
<sequence length="25" mass="2945">MSKKNKLLELENIIKKLRSNTGCPW</sequence>
<accession>A0A383BK64</accession>
<evidence type="ECO:0008006" key="2">
    <source>
        <dbReference type="Google" id="ProtNLM"/>
    </source>
</evidence>
<dbReference type="EMBL" id="UINC01200772">
    <property type="protein sequence ID" value="SVE19808.1"/>
    <property type="molecule type" value="Genomic_DNA"/>
</dbReference>
<gene>
    <name evidence="1" type="ORF">METZ01_LOCUS472662</name>
</gene>
<proteinExistence type="predicted"/>
<evidence type="ECO:0000313" key="1">
    <source>
        <dbReference type="EMBL" id="SVE19808.1"/>
    </source>
</evidence>